<organism evidence="6 7">
    <name type="scientific">Cystobacter fuscus</name>
    <dbReference type="NCBI Taxonomy" id="43"/>
    <lineage>
        <taxon>Bacteria</taxon>
        <taxon>Pseudomonadati</taxon>
        <taxon>Myxococcota</taxon>
        <taxon>Myxococcia</taxon>
        <taxon>Myxococcales</taxon>
        <taxon>Cystobacterineae</taxon>
        <taxon>Archangiaceae</taxon>
        <taxon>Cystobacter</taxon>
    </lineage>
</organism>
<dbReference type="RefSeq" id="WP_198316233.1">
    <property type="nucleotide sequence ID" value="NZ_CP022098.1"/>
</dbReference>
<comment type="similarity">
    <text evidence="1">Belongs to the ABC transporter superfamily.</text>
</comment>
<proteinExistence type="inferred from homology"/>
<dbReference type="Proteomes" id="UP000217257">
    <property type="component" value="Chromosome"/>
</dbReference>
<evidence type="ECO:0000256" key="2">
    <source>
        <dbReference type="ARBA" id="ARBA00022448"/>
    </source>
</evidence>
<dbReference type="Gene3D" id="3.40.50.300">
    <property type="entry name" value="P-loop containing nucleotide triphosphate hydrolases"/>
    <property type="match status" value="1"/>
</dbReference>
<dbReference type="AlphaFoldDB" id="A0A250JCD5"/>
<reference evidence="6 7" key="1">
    <citation type="submission" date="2017-06" db="EMBL/GenBank/DDBJ databases">
        <title>Sequencing and comparative analysis of myxobacterial genomes.</title>
        <authorList>
            <person name="Rupp O."/>
            <person name="Goesmann A."/>
            <person name="Sogaard-Andersen L."/>
        </authorList>
    </citation>
    <scope>NUCLEOTIDE SEQUENCE [LARGE SCALE GENOMIC DNA]</scope>
    <source>
        <strain evidence="6 7">DSM 52655</strain>
    </source>
</reference>
<sequence>MAMIEVRQLTKRYRDRVAVDHLDFSLAEGEILGFLGPNGAGKSTTMKLLTGFLPPSEGTARVAGFDVFEHPLEVKRRIGYLPETPPLYPEMTVVGYLRFVARLKQVPGRGLAAEVERVAGLTGLSDVMGRLIQNLSKGYQQRVGIAQALLGSPPVLILDEPTEGLDPSQRAEVRALIKGLAGKHTVLLSTHILPEVTMTCEKVLILHQGRVVAYDTLRKLERKHAGADGKASLEEIFIRLTAA</sequence>
<evidence type="ECO:0000256" key="1">
    <source>
        <dbReference type="ARBA" id="ARBA00005417"/>
    </source>
</evidence>
<dbReference type="EMBL" id="CP022098">
    <property type="protein sequence ID" value="ATB41177.1"/>
    <property type="molecule type" value="Genomic_DNA"/>
</dbReference>
<gene>
    <name evidence="6" type="ORF">CYFUS_006641</name>
</gene>
<dbReference type="PANTHER" id="PTHR43335">
    <property type="entry name" value="ABC TRANSPORTER, ATP-BINDING PROTEIN"/>
    <property type="match status" value="1"/>
</dbReference>
<dbReference type="CDD" id="cd03230">
    <property type="entry name" value="ABC_DR_subfamily_A"/>
    <property type="match status" value="1"/>
</dbReference>
<dbReference type="SMART" id="SM00382">
    <property type="entry name" value="AAA"/>
    <property type="match status" value="1"/>
</dbReference>
<name>A0A250JCD5_9BACT</name>
<dbReference type="SUPFAM" id="SSF52540">
    <property type="entry name" value="P-loop containing nucleoside triphosphate hydrolases"/>
    <property type="match status" value="1"/>
</dbReference>
<keyword evidence="4" id="KW-0067">ATP-binding</keyword>
<keyword evidence="3" id="KW-0547">Nucleotide-binding</keyword>
<dbReference type="GO" id="GO:0005524">
    <property type="term" value="F:ATP binding"/>
    <property type="evidence" value="ECO:0007669"/>
    <property type="project" value="UniProtKB-KW"/>
</dbReference>
<feature type="domain" description="ABC transporter" evidence="5">
    <location>
        <begin position="4"/>
        <end position="233"/>
    </location>
</feature>
<keyword evidence="2" id="KW-0813">Transport</keyword>
<evidence type="ECO:0000313" key="7">
    <source>
        <dbReference type="Proteomes" id="UP000217257"/>
    </source>
</evidence>
<evidence type="ECO:0000313" key="6">
    <source>
        <dbReference type="EMBL" id="ATB41177.1"/>
    </source>
</evidence>
<evidence type="ECO:0000259" key="5">
    <source>
        <dbReference type="PROSITE" id="PS50893"/>
    </source>
</evidence>
<dbReference type="InterPro" id="IPR003593">
    <property type="entry name" value="AAA+_ATPase"/>
</dbReference>
<dbReference type="PANTHER" id="PTHR43335:SF4">
    <property type="entry name" value="ABC TRANSPORTER, ATP-BINDING PROTEIN"/>
    <property type="match status" value="1"/>
</dbReference>
<dbReference type="InterPro" id="IPR027417">
    <property type="entry name" value="P-loop_NTPase"/>
</dbReference>
<dbReference type="Pfam" id="PF00005">
    <property type="entry name" value="ABC_tran"/>
    <property type="match status" value="1"/>
</dbReference>
<evidence type="ECO:0000256" key="4">
    <source>
        <dbReference type="ARBA" id="ARBA00022840"/>
    </source>
</evidence>
<protein>
    <submittedName>
        <fullName evidence="6">Multidrug ABC transporter ATPase</fullName>
    </submittedName>
</protein>
<dbReference type="GO" id="GO:0016887">
    <property type="term" value="F:ATP hydrolysis activity"/>
    <property type="evidence" value="ECO:0007669"/>
    <property type="project" value="InterPro"/>
</dbReference>
<dbReference type="InterPro" id="IPR003439">
    <property type="entry name" value="ABC_transporter-like_ATP-bd"/>
</dbReference>
<accession>A0A250JCD5</accession>
<dbReference type="PROSITE" id="PS50893">
    <property type="entry name" value="ABC_TRANSPORTER_2"/>
    <property type="match status" value="1"/>
</dbReference>
<dbReference type="KEGG" id="cfus:CYFUS_006641"/>
<evidence type="ECO:0000256" key="3">
    <source>
        <dbReference type="ARBA" id="ARBA00022741"/>
    </source>
</evidence>